<keyword evidence="5 7" id="KW-1133">Transmembrane helix</keyword>
<proteinExistence type="inferred from homology"/>
<evidence type="ECO:0000256" key="4">
    <source>
        <dbReference type="ARBA" id="ARBA00022692"/>
    </source>
</evidence>
<comment type="subcellular location">
    <subcellularLocation>
        <location evidence="1">Membrane</location>
        <topology evidence="1">Single-pass membrane protein</topology>
    </subcellularLocation>
</comment>
<keyword evidence="6 7" id="KW-0472">Membrane</keyword>
<accession>A0A8C4VCC5</accession>
<evidence type="ECO:0000256" key="6">
    <source>
        <dbReference type="ARBA" id="ARBA00023136"/>
    </source>
</evidence>
<evidence type="ECO:0000256" key="5">
    <source>
        <dbReference type="ARBA" id="ARBA00022989"/>
    </source>
</evidence>
<dbReference type="OrthoDB" id="8663985at2759"/>
<dbReference type="Ensembl" id="ENSFTIT00000023269.1">
    <property type="protein sequence ID" value="ENSFTIP00000022347.1"/>
    <property type="gene ID" value="ENSFTIG00000014424.1"/>
</dbReference>
<dbReference type="PANTHER" id="PTHR31888:SF1">
    <property type="entry name" value="SMALL INTEGRAL MEMBRANE PROTEIN 19"/>
    <property type="match status" value="1"/>
</dbReference>
<name>A0A8C4VCC5_FALTI</name>
<evidence type="ECO:0000256" key="1">
    <source>
        <dbReference type="ARBA" id="ARBA00004167"/>
    </source>
</evidence>
<keyword evidence="9" id="KW-1185">Reference proteome</keyword>
<reference evidence="8" key="2">
    <citation type="submission" date="2025-09" db="UniProtKB">
        <authorList>
            <consortium name="Ensembl"/>
        </authorList>
    </citation>
    <scope>IDENTIFICATION</scope>
</reference>
<sequence length="124" mass="13506">MAAAAAGGVGGGGSAALGDSSAIDYSVHEAWNEATNVYLLVVLASLALLVYARRNKRRIMRIFTLPPAAETPPEPNFYDSMKKIRLRQQLEMYSIGQDLHASDTPEVQFRETPALASHLPYMQA</sequence>
<feature type="transmembrane region" description="Helical" evidence="7">
    <location>
        <begin position="34"/>
        <end position="52"/>
    </location>
</feature>
<dbReference type="Pfam" id="PF15117">
    <property type="entry name" value="UPF0697"/>
    <property type="match status" value="1"/>
</dbReference>
<evidence type="ECO:0000256" key="3">
    <source>
        <dbReference type="ARBA" id="ARBA00017901"/>
    </source>
</evidence>
<evidence type="ECO:0000313" key="9">
    <source>
        <dbReference type="Proteomes" id="UP000694562"/>
    </source>
</evidence>
<protein>
    <recommendedName>
        <fullName evidence="3">Small integral membrane protein 19</fullName>
    </recommendedName>
</protein>
<evidence type="ECO:0000256" key="2">
    <source>
        <dbReference type="ARBA" id="ARBA00008977"/>
    </source>
</evidence>
<dbReference type="PANTHER" id="PTHR31888">
    <property type="entry name" value="SMALL INTEGRAL MEMBRANE PROTEIN 19"/>
    <property type="match status" value="1"/>
</dbReference>
<dbReference type="Proteomes" id="UP000694562">
    <property type="component" value="Unplaced"/>
</dbReference>
<evidence type="ECO:0000313" key="8">
    <source>
        <dbReference type="Ensembl" id="ENSFTIP00000022347.1"/>
    </source>
</evidence>
<organism evidence="8 9">
    <name type="scientific">Falco tinnunculus</name>
    <name type="common">Common kestrel</name>
    <dbReference type="NCBI Taxonomy" id="100819"/>
    <lineage>
        <taxon>Eukaryota</taxon>
        <taxon>Metazoa</taxon>
        <taxon>Chordata</taxon>
        <taxon>Craniata</taxon>
        <taxon>Vertebrata</taxon>
        <taxon>Euteleostomi</taxon>
        <taxon>Archelosauria</taxon>
        <taxon>Archosauria</taxon>
        <taxon>Dinosauria</taxon>
        <taxon>Saurischia</taxon>
        <taxon>Theropoda</taxon>
        <taxon>Coelurosauria</taxon>
        <taxon>Aves</taxon>
        <taxon>Neognathae</taxon>
        <taxon>Neoaves</taxon>
        <taxon>Telluraves</taxon>
        <taxon>Australaves</taxon>
        <taxon>Falconiformes</taxon>
        <taxon>Falconidae</taxon>
        <taxon>Falco</taxon>
    </lineage>
</organism>
<evidence type="ECO:0000256" key="7">
    <source>
        <dbReference type="SAM" id="Phobius"/>
    </source>
</evidence>
<dbReference type="GO" id="GO:0016020">
    <property type="term" value="C:membrane"/>
    <property type="evidence" value="ECO:0007669"/>
    <property type="project" value="UniProtKB-SubCell"/>
</dbReference>
<comment type="similarity">
    <text evidence="2">Belongs to the SMIM19 family.</text>
</comment>
<dbReference type="AlphaFoldDB" id="A0A8C4VCC5"/>
<reference evidence="8" key="1">
    <citation type="submission" date="2025-08" db="UniProtKB">
        <authorList>
            <consortium name="Ensembl"/>
        </authorList>
    </citation>
    <scope>IDENTIFICATION</scope>
</reference>
<dbReference type="InterPro" id="IPR029368">
    <property type="entry name" value="SMIM19"/>
</dbReference>
<keyword evidence="4 7" id="KW-0812">Transmembrane</keyword>